<dbReference type="PANTHER" id="PTHR15454:SF69">
    <property type="entry name" value="SERINE_THREONINE-PROTEIN KINASE 11-INTERACTING PROTEIN"/>
    <property type="match status" value="1"/>
</dbReference>
<evidence type="ECO:0000259" key="10">
    <source>
        <dbReference type="Pfam" id="PF25357"/>
    </source>
</evidence>
<dbReference type="Pfam" id="PF23142">
    <property type="entry name" value="PH_PLEKHM2"/>
    <property type="match status" value="1"/>
</dbReference>
<dbReference type="InterPro" id="IPR032675">
    <property type="entry name" value="LRR_dom_sf"/>
</dbReference>
<feature type="compositionally biased region" description="Basic and acidic residues" evidence="7">
    <location>
        <begin position="879"/>
        <end position="899"/>
    </location>
</feature>
<dbReference type="InterPro" id="IPR057288">
    <property type="entry name" value="PH_PLEKHM2"/>
</dbReference>
<feature type="domain" description="STK11-interacting protein C-terminal PH" evidence="11">
    <location>
        <begin position="1240"/>
        <end position="1376"/>
    </location>
</feature>
<dbReference type="Pfam" id="PF25624">
    <property type="entry name" value="PH_S11IP_C"/>
    <property type="match status" value="1"/>
</dbReference>
<keyword evidence="13" id="KW-1185">Reference proteome</keyword>
<gene>
    <name evidence="12" type="ORF">SNE40_010953</name>
</gene>
<dbReference type="GO" id="GO:0005737">
    <property type="term" value="C:cytoplasm"/>
    <property type="evidence" value="ECO:0007669"/>
    <property type="project" value="UniProtKB-SubCell"/>
</dbReference>
<reference evidence="12 13" key="1">
    <citation type="submission" date="2024-01" db="EMBL/GenBank/DDBJ databases">
        <title>The genome of the rayed Mediterranean limpet Patella caerulea (Linnaeus, 1758).</title>
        <authorList>
            <person name="Anh-Thu Weber A."/>
            <person name="Halstead-Nussloch G."/>
        </authorList>
    </citation>
    <scope>NUCLEOTIDE SEQUENCE [LARGE SCALE GENOMIC DNA]</scope>
    <source>
        <strain evidence="12">AATW-2023a</strain>
        <tissue evidence="12">Whole specimen</tissue>
    </source>
</reference>
<evidence type="ECO:0000256" key="3">
    <source>
        <dbReference type="ARBA" id="ARBA00020683"/>
    </source>
</evidence>
<dbReference type="InterPro" id="IPR001611">
    <property type="entry name" value="Leu-rich_rpt"/>
</dbReference>
<feature type="compositionally biased region" description="Polar residues" evidence="7">
    <location>
        <begin position="859"/>
        <end position="875"/>
    </location>
</feature>
<dbReference type="Pfam" id="PF25357">
    <property type="entry name" value="PH_S11IP"/>
    <property type="match status" value="1"/>
</dbReference>
<evidence type="ECO:0000259" key="11">
    <source>
        <dbReference type="Pfam" id="PF25624"/>
    </source>
</evidence>
<feature type="region of interest" description="Disordered" evidence="7">
    <location>
        <begin position="998"/>
        <end position="1022"/>
    </location>
</feature>
<accession>A0AAN8PS82</accession>
<comment type="caution">
    <text evidence="12">The sequence shown here is derived from an EMBL/GenBank/DDBJ whole genome shotgun (WGS) entry which is preliminary data.</text>
</comment>
<feature type="compositionally biased region" description="Polar residues" evidence="7">
    <location>
        <begin position="457"/>
        <end position="473"/>
    </location>
</feature>
<evidence type="ECO:0000259" key="9">
    <source>
        <dbReference type="Pfam" id="PF23142"/>
    </source>
</evidence>
<evidence type="ECO:0000256" key="4">
    <source>
        <dbReference type="ARBA" id="ARBA00022490"/>
    </source>
</evidence>
<feature type="domain" description="Serine/threonine-protein kinase 11-interacting protein PH" evidence="10">
    <location>
        <begin position="577"/>
        <end position="682"/>
    </location>
</feature>
<feature type="domain" description="PLEKHM2 PH" evidence="9">
    <location>
        <begin position="1086"/>
        <end position="1224"/>
    </location>
</feature>
<name>A0AAN8PS82_PATCE</name>
<sequence>MPGQREDQDFLVLRKLCSLLRENGGKIISGESRFALTTQSLGMLSTAFRRLSDVEYSDGGMSTALSLSPQNTLKWKEDVNFIRDFISRCPSLKIIHGSNTMQGAVQVQRFRNLQILEVKKAPIHMIEGLHHLRGQLRTVIVSRSLQHLQDLFETCGSDMSSPMSWPQLSSANLSFNSLTRLDGSLRLLPVLEVLDLSHNNLEKTDNYLEYLTELQRINLGYNMLDVVPTFSISAKGRLKTLVLKNNNLDNIQGVEELILLEELDLCDNCLSEHSALQPLSTLVMLFQLKLSGNPLTYHSKHRQLTLKHLSALALSTKFELDCKNVTNSELSQVKGVNVLPIRRPSAIAHGVISQPRYRSSENIISKDYTFDDSDNIATSLPVATSRKKRKRTKNRASDISDLESSTTELDSPETSAASSPRPDYLRAAMKTRKEIELFRNHYGPDWLRAMEEEHVNTRQSDPVTSGTSDSDTNQVTVKVDTEQPMEIDSHDSFKQGPTDDDLYLLETSGSFKKTDMMNGNVDSHFEKVDNSQEDESEVKDEGIYMTADKKKDGIQRLYSVHGEEWNRTEEEEAEFYGDESEPFIVMIETEDYKQLIIVLNERYIVEKDLNGCVIDRFDLKCLKGFEMGEVQVQHADVVDSVTLPQIQLSFDYIKKDRREKSYVMEDNENVQRLLDLLQPFLTAQDLKSTNNSLYQCLKCSNQFKAKDGILKKSEKMPSRGRRKDLQNMNKNGKMLYKCNKCGSDLVIEVENPDIPETNSATSTPYGSYSSSTGNMGSYMDKKFYSPTQLSKQETSPLANSTPVKNSSNKAEQIESENVAKRNLFSKGVSKKSVISVVSGKGDNFDLGTEGRRRSNAFISDTISETSESQRTNSLNLPLEAEKSRKQISHDEHSRTRIPSESDITILHTTSEASLGITPNPSHDALINKLEQHLTLTEEKLDSADSSLVSEADLTVSNNEPSKQKVEQRPITPVGSPLSFNVCNDMVSSVYLSSAAAEGEESNQVTDKKNTSDISVLCDGPDNMGNDSIYDSSINKSSSSVEDDIVKVAYSRDPSIVSIPETDDSCSYKVLSGCDSADACDSVITQQFTDIDHRLKLHLMMSLFENSEEFQCIIETDICQYLISEEFLAYLVLSSDKFYILKITSDNRSDPPATWLTCLDIQPVNELFHVDVGLGNQTIRLEFGTDCSCYTLIIRDEKRCQDFVHHLEELFKSELFVCQQIKTVFTKEVCESTLKQLQSDVLSRKNGDERILVSYLMGYLVRGMNPKYPVSFVITDEELMLVKENHQWPQPRLQVPLDIQNTAKHFTVLEKHKITNIVTVEKFEELGTKIRLTLLDEESGGDTVWNITMETKHGTELFIDAVRGPWEAEFGVDLDVTMVTEEDVEES</sequence>
<evidence type="ECO:0000313" key="12">
    <source>
        <dbReference type="EMBL" id="KAK6183477.1"/>
    </source>
</evidence>
<feature type="compositionally biased region" description="Basic residues" evidence="7">
    <location>
        <begin position="385"/>
        <end position="394"/>
    </location>
</feature>
<dbReference type="InterPro" id="IPR057292">
    <property type="entry name" value="PH_S11IP"/>
</dbReference>
<dbReference type="EMBL" id="JAZGQO010000007">
    <property type="protein sequence ID" value="KAK6183477.1"/>
    <property type="molecule type" value="Genomic_DNA"/>
</dbReference>
<dbReference type="PANTHER" id="PTHR15454">
    <property type="entry name" value="NISCHARIN RELATED"/>
    <property type="match status" value="1"/>
</dbReference>
<feature type="region of interest" description="Disordered" evidence="7">
    <location>
        <begin position="787"/>
        <end position="814"/>
    </location>
</feature>
<dbReference type="Proteomes" id="UP001347796">
    <property type="component" value="Unassembled WGS sequence"/>
</dbReference>
<proteinExistence type="inferred from homology"/>
<organism evidence="12 13">
    <name type="scientific">Patella caerulea</name>
    <name type="common">Rayed Mediterranean limpet</name>
    <dbReference type="NCBI Taxonomy" id="87958"/>
    <lineage>
        <taxon>Eukaryota</taxon>
        <taxon>Metazoa</taxon>
        <taxon>Spiralia</taxon>
        <taxon>Lophotrochozoa</taxon>
        <taxon>Mollusca</taxon>
        <taxon>Gastropoda</taxon>
        <taxon>Patellogastropoda</taxon>
        <taxon>Patelloidea</taxon>
        <taxon>Patellidae</taxon>
        <taxon>Patella</taxon>
    </lineage>
</organism>
<protein>
    <recommendedName>
        <fullName evidence="3">Serine/threonine-protein kinase 11-interacting protein</fullName>
    </recommendedName>
</protein>
<feature type="region of interest" description="Disordered" evidence="7">
    <location>
        <begin position="384"/>
        <end position="423"/>
    </location>
</feature>
<keyword evidence="4" id="KW-0963">Cytoplasm</keyword>
<keyword evidence="5" id="KW-0433">Leucine-rich repeat</keyword>
<evidence type="ECO:0000256" key="6">
    <source>
        <dbReference type="ARBA" id="ARBA00022737"/>
    </source>
</evidence>
<dbReference type="SUPFAM" id="SSF52075">
    <property type="entry name" value="Outer arm dynein light chain 1"/>
    <property type="match status" value="1"/>
</dbReference>
<dbReference type="Pfam" id="PF15904">
    <property type="entry name" value="LIP1"/>
    <property type="match status" value="1"/>
</dbReference>
<feature type="region of interest" description="Disordered" evidence="7">
    <location>
        <begin position="859"/>
        <end position="900"/>
    </location>
</feature>
<comment type="similarity">
    <text evidence="2">Belongs to the STK11IP family.</text>
</comment>
<dbReference type="Gene3D" id="3.80.10.10">
    <property type="entry name" value="Ribonuclease Inhibitor"/>
    <property type="match status" value="2"/>
</dbReference>
<evidence type="ECO:0000256" key="5">
    <source>
        <dbReference type="ARBA" id="ARBA00022614"/>
    </source>
</evidence>
<feature type="domain" description="LKB1 serine/threonine kinase interacting protein 1 N-terminal" evidence="8">
    <location>
        <begin position="12"/>
        <end position="96"/>
    </location>
</feature>
<evidence type="ECO:0000256" key="1">
    <source>
        <dbReference type="ARBA" id="ARBA00004496"/>
    </source>
</evidence>
<keyword evidence="6" id="KW-0677">Repeat</keyword>
<dbReference type="PROSITE" id="PS51450">
    <property type="entry name" value="LRR"/>
    <property type="match status" value="2"/>
</dbReference>
<evidence type="ECO:0000256" key="7">
    <source>
        <dbReference type="SAM" id="MobiDB-lite"/>
    </source>
</evidence>
<feature type="region of interest" description="Disordered" evidence="7">
    <location>
        <begin position="453"/>
        <end position="473"/>
    </location>
</feature>
<comment type="subcellular location">
    <subcellularLocation>
        <location evidence="1">Cytoplasm</location>
    </subcellularLocation>
</comment>
<evidence type="ECO:0000313" key="13">
    <source>
        <dbReference type="Proteomes" id="UP001347796"/>
    </source>
</evidence>
<feature type="compositionally biased region" description="Polar residues" evidence="7">
    <location>
        <begin position="402"/>
        <end position="418"/>
    </location>
</feature>
<feature type="compositionally biased region" description="Polar residues" evidence="7">
    <location>
        <begin position="787"/>
        <end position="810"/>
    </location>
</feature>
<dbReference type="InterPro" id="IPR057676">
    <property type="entry name" value="PH_S11IP_C"/>
</dbReference>
<dbReference type="InterPro" id="IPR031782">
    <property type="entry name" value="LIP1_N"/>
</dbReference>
<evidence type="ECO:0000259" key="8">
    <source>
        <dbReference type="Pfam" id="PF15904"/>
    </source>
</evidence>
<evidence type="ECO:0000256" key="2">
    <source>
        <dbReference type="ARBA" id="ARBA00008771"/>
    </source>
</evidence>